<accession>A0A923HVE6</accession>
<keyword evidence="3" id="KW-1185">Reference proteome</keyword>
<name>A0A923HVE6_9FIRM</name>
<dbReference type="InterPro" id="IPR012902">
    <property type="entry name" value="N_methyl_site"/>
</dbReference>
<evidence type="ECO:0000313" key="3">
    <source>
        <dbReference type="Proteomes" id="UP000616595"/>
    </source>
</evidence>
<comment type="caution">
    <text evidence="2">The sequence shown here is derived from an EMBL/GenBank/DDBJ whole genome shotgun (WGS) entry which is preliminary data.</text>
</comment>
<gene>
    <name evidence="2" type="ORF">GH810_13140</name>
</gene>
<dbReference type="AlphaFoldDB" id="A0A923HVE6"/>
<keyword evidence="1" id="KW-0472">Membrane</keyword>
<organism evidence="2 3">
    <name type="scientific">Acetobacterium paludosum</name>
    <dbReference type="NCBI Taxonomy" id="52693"/>
    <lineage>
        <taxon>Bacteria</taxon>
        <taxon>Bacillati</taxon>
        <taxon>Bacillota</taxon>
        <taxon>Clostridia</taxon>
        <taxon>Eubacteriales</taxon>
        <taxon>Eubacteriaceae</taxon>
        <taxon>Acetobacterium</taxon>
    </lineage>
</organism>
<dbReference type="PROSITE" id="PS00409">
    <property type="entry name" value="PROKAR_NTER_METHYL"/>
    <property type="match status" value="1"/>
</dbReference>
<keyword evidence="1" id="KW-1133">Transmembrane helix</keyword>
<protein>
    <submittedName>
        <fullName evidence="2">Prepilin-type N-terminal cleavage/methylation domain-containing protein</fullName>
    </submittedName>
</protein>
<evidence type="ECO:0000256" key="1">
    <source>
        <dbReference type="SAM" id="Phobius"/>
    </source>
</evidence>
<dbReference type="NCBIfam" id="TIGR02532">
    <property type="entry name" value="IV_pilin_GFxxxE"/>
    <property type="match status" value="1"/>
</dbReference>
<dbReference type="Proteomes" id="UP000616595">
    <property type="component" value="Unassembled WGS sequence"/>
</dbReference>
<proteinExistence type="predicted"/>
<dbReference type="EMBL" id="WJBD01000016">
    <property type="protein sequence ID" value="MBC3889259.1"/>
    <property type="molecule type" value="Genomic_DNA"/>
</dbReference>
<keyword evidence="1" id="KW-0812">Transmembrane</keyword>
<reference evidence="2" key="1">
    <citation type="submission" date="2019-10" db="EMBL/GenBank/DDBJ databases">
        <authorList>
            <person name="Ross D.E."/>
            <person name="Gulliver D."/>
        </authorList>
    </citation>
    <scope>NUCLEOTIDE SEQUENCE</scope>
    <source>
        <strain evidence="2">DER-2019</strain>
    </source>
</reference>
<feature type="transmembrane region" description="Helical" evidence="1">
    <location>
        <begin position="21"/>
        <end position="46"/>
    </location>
</feature>
<sequence length="230" mass="24636">MAGGEKMKEMQKKIKKNSGFTLIELIVALLITSILLVSAGSVYFIATKVYTRGENISYKEGTITNTETNLQEVLPVATAAALADAPKEDAGKSYSIGFKADGTCEEVIMSLVVNTNGDPVLDSLGRKQFSKIINTIPQISDIDVVAVQKTYVDANGKTVYIDAYTLNYELVPVDTTMSILKGGVVMNNIKVNNNNVPNVTNASGKNLFNSVSLNNNGGATKQYLVVTLGN</sequence>
<dbReference type="Pfam" id="PF07963">
    <property type="entry name" value="N_methyl"/>
    <property type="match status" value="1"/>
</dbReference>
<reference evidence="2" key="2">
    <citation type="submission" date="2020-10" db="EMBL/GenBank/DDBJ databases">
        <title>Comparative genomics of the Acetobacterium genus.</title>
        <authorList>
            <person name="Marshall C."/>
            <person name="May H."/>
            <person name="Norman S."/>
        </authorList>
    </citation>
    <scope>NUCLEOTIDE SEQUENCE</scope>
    <source>
        <strain evidence="2">DER-2019</strain>
    </source>
</reference>
<evidence type="ECO:0000313" key="2">
    <source>
        <dbReference type="EMBL" id="MBC3889259.1"/>
    </source>
</evidence>